<proteinExistence type="predicted"/>
<organism evidence="1 2">
    <name type="scientific">Candidatus Dojkabacteria bacterium</name>
    <dbReference type="NCBI Taxonomy" id="2099670"/>
    <lineage>
        <taxon>Bacteria</taxon>
        <taxon>Candidatus Dojkabacteria</taxon>
    </lineage>
</organism>
<accession>A0A955L0D5</accession>
<dbReference type="Proteomes" id="UP000775877">
    <property type="component" value="Unassembled WGS sequence"/>
</dbReference>
<evidence type="ECO:0000313" key="1">
    <source>
        <dbReference type="EMBL" id="MCA9380912.1"/>
    </source>
</evidence>
<reference evidence="1" key="2">
    <citation type="journal article" date="2021" name="Microbiome">
        <title>Successional dynamics and alternative stable states in a saline activated sludge microbial community over 9 years.</title>
        <authorList>
            <person name="Wang Y."/>
            <person name="Ye J."/>
            <person name="Ju F."/>
            <person name="Liu L."/>
            <person name="Boyd J.A."/>
            <person name="Deng Y."/>
            <person name="Parks D.H."/>
            <person name="Jiang X."/>
            <person name="Yin X."/>
            <person name="Woodcroft B.J."/>
            <person name="Tyson G.W."/>
            <person name="Hugenholtz P."/>
            <person name="Polz M.F."/>
            <person name="Zhang T."/>
        </authorList>
    </citation>
    <scope>NUCLEOTIDE SEQUENCE</scope>
    <source>
        <strain evidence="1">HKST-UBA13</strain>
    </source>
</reference>
<dbReference type="AlphaFoldDB" id="A0A955L0D5"/>
<evidence type="ECO:0000313" key="2">
    <source>
        <dbReference type="Proteomes" id="UP000775877"/>
    </source>
</evidence>
<reference evidence="1" key="1">
    <citation type="submission" date="2020-04" db="EMBL/GenBank/DDBJ databases">
        <authorList>
            <person name="Zhang T."/>
        </authorList>
    </citation>
    <scope>NUCLEOTIDE SEQUENCE</scope>
    <source>
        <strain evidence="1">HKST-UBA13</strain>
    </source>
</reference>
<sequence>MVIIDFKLDDALYKKAENFSNFRERCKKYLSEAGKNWDKFTIVKHDSIIGYLTEYAFSKALERKFPDIKVSSWEKQFDIPSIIEIVDNNIHTEKNHDLVVEYFYDKWDLKLERNDQIVYCDVKTALTKKEPRNNWNFLYPVVQANKLGKDLATLVYYIVGDLKDLRSFKQLILVGFTDYDKITNCKVIKAGEKTRFGTISQIDNYITELGRDYSLDFDKLFKN</sequence>
<dbReference type="EMBL" id="JAGQLJ010000028">
    <property type="protein sequence ID" value="MCA9380912.1"/>
    <property type="molecule type" value="Genomic_DNA"/>
</dbReference>
<protein>
    <recommendedName>
        <fullName evidence="3">Restriction endonuclease</fullName>
    </recommendedName>
</protein>
<name>A0A955L0D5_9BACT</name>
<gene>
    <name evidence="1" type="ORF">KC678_01470</name>
</gene>
<evidence type="ECO:0008006" key="3">
    <source>
        <dbReference type="Google" id="ProtNLM"/>
    </source>
</evidence>
<comment type="caution">
    <text evidence="1">The sequence shown here is derived from an EMBL/GenBank/DDBJ whole genome shotgun (WGS) entry which is preliminary data.</text>
</comment>